<feature type="region of interest" description="Disordered" evidence="8">
    <location>
        <begin position="122"/>
        <end position="174"/>
    </location>
</feature>
<dbReference type="CDD" id="cd00067">
    <property type="entry name" value="GAL4"/>
    <property type="match status" value="1"/>
</dbReference>
<dbReference type="InterPro" id="IPR001138">
    <property type="entry name" value="Zn2Cys6_DnaBD"/>
</dbReference>
<protein>
    <recommendedName>
        <fullName evidence="7">Transcription activator of gluconeogenesis ERT1</fullName>
    </recommendedName>
</protein>
<dbReference type="InterPro" id="IPR036864">
    <property type="entry name" value="Zn2-C6_fun-type_DNA-bd_sf"/>
</dbReference>
<feature type="compositionally biased region" description="Polar residues" evidence="8">
    <location>
        <begin position="284"/>
        <end position="294"/>
    </location>
</feature>
<dbReference type="SMART" id="SM00066">
    <property type="entry name" value="GAL4"/>
    <property type="match status" value="1"/>
</dbReference>
<dbReference type="PANTHER" id="PTHR47659">
    <property type="entry name" value="ZN(II)2CYS6 TRANSCRIPTION FACTOR (EUROFUNG)-RELATED"/>
    <property type="match status" value="1"/>
</dbReference>
<dbReference type="Gene3D" id="4.10.240.10">
    <property type="entry name" value="Zn(2)-C6 fungal-type DNA-binding domain"/>
    <property type="match status" value="1"/>
</dbReference>
<keyword evidence="1" id="KW-0479">Metal-binding</keyword>
<evidence type="ECO:0000256" key="4">
    <source>
        <dbReference type="ARBA" id="ARBA00023125"/>
    </source>
</evidence>
<feature type="compositionally biased region" description="Low complexity" evidence="8">
    <location>
        <begin position="145"/>
        <end position="159"/>
    </location>
</feature>
<evidence type="ECO:0000256" key="1">
    <source>
        <dbReference type="ARBA" id="ARBA00022723"/>
    </source>
</evidence>
<evidence type="ECO:0000256" key="5">
    <source>
        <dbReference type="ARBA" id="ARBA00023163"/>
    </source>
</evidence>
<feature type="compositionally biased region" description="Pro residues" evidence="8">
    <location>
        <begin position="224"/>
        <end position="250"/>
    </location>
</feature>
<feature type="compositionally biased region" description="Pro residues" evidence="8">
    <location>
        <begin position="13"/>
        <end position="41"/>
    </location>
</feature>
<keyword evidence="11" id="KW-1185">Reference proteome</keyword>
<keyword evidence="3" id="KW-0805">Transcription regulation</keyword>
<dbReference type="Proteomes" id="UP001498398">
    <property type="component" value="Unassembled WGS sequence"/>
</dbReference>
<dbReference type="PROSITE" id="PS50048">
    <property type="entry name" value="ZN2_CY6_FUNGAL_2"/>
    <property type="match status" value="1"/>
</dbReference>
<keyword evidence="6" id="KW-0539">Nucleus</keyword>
<proteinExistence type="predicted"/>
<feature type="compositionally biased region" description="Basic residues" evidence="8">
    <location>
        <begin position="126"/>
        <end position="142"/>
    </location>
</feature>
<evidence type="ECO:0000259" key="9">
    <source>
        <dbReference type="PROSITE" id="PS50048"/>
    </source>
</evidence>
<feature type="region of interest" description="Disordered" evidence="8">
    <location>
        <begin position="1"/>
        <end position="58"/>
    </location>
</feature>
<feature type="region of interest" description="Disordered" evidence="8">
    <location>
        <begin position="189"/>
        <end position="327"/>
    </location>
</feature>
<gene>
    <name evidence="10" type="ORF">VKT23_006936</name>
</gene>
<accession>A0ABR1JM98</accession>
<evidence type="ECO:0000313" key="10">
    <source>
        <dbReference type="EMBL" id="KAK7463590.1"/>
    </source>
</evidence>
<evidence type="ECO:0000313" key="11">
    <source>
        <dbReference type="Proteomes" id="UP001498398"/>
    </source>
</evidence>
<feature type="domain" description="Zn(2)-C6 fungal-type" evidence="9">
    <location>
        <begin position="91"/>
        <end position="120"/>
    </location>
</feature>
<dbReference type="PANTHER" id="PTHR47659:SF7">
    <property type="entry name" value="FUNGAL TRANSCRIPTIONAL REGULATORY PROTEIN, N-TERMINAL DOMAIN-CONTAINING PROTEIN"/>
    <property type="match status" value="1"/>
</dbReference>
<evidence type="ECO:0000256" key="3">
    <source>
        <dbReference type="ARBA" id="ARBA00023015"/>
    </source>
</evidence>
<name>A0ABR1JM98_9AGAR</name>
<evidence type="ECO:0000256" key="8">
    <source>
        <dbReference type="SAM" id="MobiDB-lite"/>
    </source>
</evidence>
<keyword evidence="5" id="KW-0804">Transcription</keyword>
<evidence type="ECO:0000256" key="6">
    <source>
        <dbReference type="ARBA" id="ARBA00023242"/>
    </source>
</evidence>
<reference evidence="10 11" key="1">
    <citation type="submission" date="2024-01" db="EMBL/GenBank/DDBJ databases">
        <title>A draft genome for the cacao thread blight pathogen Marasmiellus scandens.</title>
        <authorList>
            <person name="Baruah I.K."/>
            <person name="Leung J."/>
            <person name="Bukari Y."/>
            <person name="Amoako-Attah I."/>
            <person name="Meinhardt L.W."/>
            <person name="Bailey B.A."/>
            <person name="Cohen S.P."/>
        </authorList>
    </citation>
    <scope>NUCLEOTIDE SEQUENCE [LARGE SCALE GENOMIC DNA]</scope>
    <source>
        <strain evidence="10 11">GH-19</strain>
    </source>
</reference>
<evidence type="ECO:0000256" key="7">
    <source>
        <dbReference type="ARBA" id="ARBA00040903"/>
    </source>
</evidence>
<keyword evidence="4" id="KW-0238">DNA-binding</keyword>
<keyword evidence="2" id="KW-0862">Zinc</keyword>
<dbReference type="EMBL" id="JBANRG010000009">
    <property type="protein sequence ID" value="KAK7463590.1"/>
    <property type="molecule type" value="Genomic_DNA"/>
</dbReference>
<sequence length="327" mass="34399">MTTEQPKPASTPEQPPALPPPPAHFALPPPPPGFLAYPPPTEGQQSDSNGAPHPPYPVMYPPGMFYFPPQAAPASTPAAAQRPKRKQVKMACTNCAAASKRCDEGRPCERCKKYGTADSCIDGQRKERKKGIKRGPYKRKSKLQTAEASYGEAAEGSGEYPPPPPNPTTTAIYAVGFPPPEGYYPVFYPPPGTYPLPEGQPAADGAPSNGQPPPMLPFYIGGFPPFPYPPPPGTVFQFPPPPGAHPPPPAAQTAPTNNESEPQQPAEKKTDETTCVNPAELSDAGTNNQSQADGQNEGGEGEKRSTPAPTEGEANGDDAAGSDKQDA</sequence>
<dbReference type="SUPFAM" id="SSF57701">
    <property type="entry name" value="Zn2/Cys6 DNA-binding domain"/>
    <property type="match status" value="1"/>
</dbReference>
<organism evidence="10 11">
    <name type="scientific">Marasmiellus scandens</name>
    <dbReference type="NCBI Taxonomy" id="2682957"/>
    <lineage>
        <taxon>Eukaryota</taxon>
        <taxon>Fungi</taxon>
        <taxon>Dikarya</taxon>
        <taxon>Basidiomycota</taxon>
        <taxon>Agaricomycotina</taxon>
        <taxon>Agaricomycetes</taxon>
        <taxon>Agaricomycetidae</taxon>
        <taxon>Agaricales</taxon>
        <taxon>Marasmiineae</taxon>
        <taxon>Omphalotaceae</taxon>
        <taxon>Marasmiellus</taxon>
    </lineage>
</organism>
<evidence type="ECO:0000256" key="2">
    <source>
        <dbReference type="ARBA" id="ARBA00022833"/>
    </source>
</evidence>
<dbReference type="InterPro" id="IPR050335">
    <property type="entry name" value="ERT1_acuK_gluconeogen_tf"/>
</dbReference>
<comment type="caution">
    <text evidence="10">The sequence shown here is derived from an EMBL/GenBank/DDBJ whole genome shotgun (WGS) entry which is preliminary data.</text>
</comment>